<reference evidence="1" key="1">
    <citation type="journal article" date="2021" name="Proc. Natl. Acad. Sci. U.S.A.">
        <title>A Catalog of Tens of Thousands of Viruses from Human Metagenomes Reveals Hidden Associations with Chronic Diseases.</title>
        <authorList>
            <person name="Tisza M.J."/>
            <person name="Buck C.B."/>
        </authorList>
    </citation>
    <scope>NUCLEOTIDE SEQUENCE</scope>
    <source>
        <strain evidence="1">CtrKX6</strain>
    </source>
</reference>
<dbReference type="EMBL" id="BK015179">
    <property type="protein sequence ID" value="DAD94648.1"/>
    <property type="molecule type" value="Genomic_DNA"/>
</dbReference>
<organism evidence="1">
    <name type="scientific">Siphoviridae sp. ctrKX6</name>
    <dbReference type="NCBI Taxonomy" id="2826476"/>
    <lineage>
        <taxon>Viruses</taxon>
        <taxon>Duplodnaviria</taxon>
        <taxon>Heunggongvirae</taxon>
        <taxon>Uroviricota</taxon>
        <taxon>Caudoviricetes</taxon>
    </lineage>
</organism>
<accession>A0A8S5NKA4</accession>
<sequence length="46" mass="5107">MALLPLAVRFDSRWAAGPYFLRIVCGGPSRGIFLAKHKNFGWSVVT</sequence>
<protein>
    <submittedName>
        <fullName evidence="1">Uncharacterized protein</fullName>
    </submittedName>
</protein>
<evidence type="ECO:0000313" key="1">
    <source>
        <dbReference type="EMBL" id="DAD94648.1"/>
    </source>
</evidence>
<proteinExistence type="predicted"/>
<name>A0A8S5NKA4_9CAUD</name>